<evidence type="ECO:0000313" key="5">
    <source>
        <dbReference type="Proteomes" id="UP001066276"/>
    </source>
</evidence>
<dbReference type="Gene3D" id="3.90.70.10">
    <property type="entry name" value="Cysteine proteinases"/>
    <property type="match status" value="2"/>
</dbReference>
<evidence type="ECO:0000259" key="2">
    <source>
        <dbReference type="SMART" id="SM00645"/>
    </source>
</evidence>
<evidence type="ECO:0008006" key="6">
    <source>
        <dbReference type="Google" id="ProtNLM"/>
    </source>
</evidence>
<dbReference type="EMBL" id="JANPWB010000008">
    <property type="protein sequence ID" value="KAJ1166660.1"/>
    <property type="molecule type" value="Genomic_DNA"/>
</dbReference>
<dbReference type="InterPro" id="IPR038765">
    <property type="entry name" value="Papain-like_cys_pep_sf"/>
</dbReference>
<comment type="caution">
    <text evidence="4">The sequence shown here is derived from an EMBL/GenBank/DDBJ whole genome shotgun (WGS) entry which is preliminary data.</text>
</comment>
<dbReference type="CDD" id="cd02248">
    <property type="entry name" value="Peptidase_C1A"/>
    <property type="match status" value="1"/>
</dbReference>
<dbReference type="Pfam" id="PF00112">
    <property type="entry name" value="Peptidase_C1"/>
    <property type="match status" value="2"/>
</dbReference>
<dbReference type="InterPro" id="IPR013128">
    <property type="entry name" value="Peptidase_C1A"/>
</dbReference>
<evidence type="ECO:0000313" key="4">
    <source>
        <dbReference type="EMBL" id="KAJ1166660.1"/>
    </source>
</evidence>
<dbReference type="SUPFAM" id="SSF54001">
    <property type="entry name" value="Cysteine proteinases"/>
    <property type="match status" value="1"/>
</dbReference>
<dbReference type="Gene3D" id="1.10.287.2250">
    <property type="match status" value="1"/>
</dbReference>
<accession>A0AAV7SR84</accession>
<feature type="domain" description="Peptidase C1A papain C-terminal" evidence="2">
    <location>
        <begin position="158"/>
        <end position="346"/>
    </location>
</feature>
<dbReference type="PRINTS" id="PR00705">
    <property type="entry name" value="PAPAIN"/>
</dbReference>
<dbReference type="SMART" id="SM00848">
    <property type="entry name" value="Inhibitor_I29"/>
    <property type="match status" value="1"/>
</dbReference>
<dbReference type="SMART" id="SM00645">
    <property type="entry name" value="Pept_C1"/>
    <property type="match status" value="1"/>
</dbReference>
<reference evidence="4" key="1">
    <citation type="journal article" date="2022" name="bioRxiv">
        <title>Sequencing and chromosome-scale assembly of the giantPleurodeles waltlgenome.</title>
        <authorList>
            <person name="Brown T."/>
            <person name="Elewa A."/>
            <person name="Iarovenko S."/>
            <person name="Subramanian E."/>
            <person name="Araus A.J."/>
            <person name="Petzold A."/>
            <person name="Susuki M."/>
            <person name="Suzuki K.-i.T."/>
            <person name="Hayashi T."/>
            <person name="Toyoda A."/>
            <person name="Oliveira C."/>
            <person name="Osipova E."/>
            <person name="Leigh N.D."/>
            <person name="Simon A."/>
            <person name="Yun M.H."/>
        </authorList>
    </citation>
    <scope>NUCLEOTIDE SEQUENCE</scope>
    <source>
        <strain evidence="4">20211129_DDA</strain>
        <tissue evidence="4">Liver</tissue>
    </source>
</reference>
<feature type="domain" description="Cathepsin propeptide inhibitor" evidence="3">
    <location>
        <begin position="70"/>
        <end position="130"/>
    </location>
</feature>
<dbReference type="Proteomes" id="UP001066276">
    <property type="component" value="Chromosome 4_2"/>
</dbReference>
<evidence type="ECO:0000259" key="3">
    <source>
        <dbReference type="SMART" id="SM00848"/>
    </source>
</evidence>
<organism evidence="4 5">
    <name type="scientific">Pleurodeles waltl</name>
    <name type="common">Iberian ribbed newt</name>
    <dbReference type="NCBI Taxonomy" id="8319"/>
    <lineage>
        <taxon>Eukaryota</taxon>
        <taxon>Metazoa</taxon>
        <taxon>Chordata</taxon>
        <taxon>Craniata</taxon>
        <taxon>Vertebrata</taxon>
        <taxon>Euteleostomi</taxon>
        <taxon>Amphibia</taxon>
        <taxon>Batrachia</taxon>
        <taxon>Caudata</taxon>
        <taxon>Salamandroidea</taxon>
        <taxon>Salamandridae</taxon>
        <taxon>Pleurodelinae</taxon>
        <taxon>Pleurodeles</taxon>
    </lineage>
</organism>
<protein>
    <recommendedName>
        <fullName evidence="6">Cathepsin L</fullName>
    </recommendedName>
</protein>
<dbReference type="GO" id="GO:0006508">
    <property type="term" value="P:proteolysis"/>
    <property type="evidence" value="ECO:0007669"/>
    <property type="project" value="InterPro"/>
</dbReference>
<dbReference type="GO" id="GO:0008234">
    <property type="term" value="F:cysteine-type peptidase activity"/>
    <property type="evidence" value="ECO:0007669"/>
    <property type="project" value="InterPro"/>
</dbReference>
<dbReference type="PROSITE" id="PS00640">
    <property type="entry name" value="THIOL_PROTEASE_ASN"/>
    <property type="match status" value="1"/>
</dbReference>
<dbReference type="AlphaFoldDB" id="A0AAV7SR84"/>
<dbReference type="InterPro" id="IPR039417">
    <property type="entry name" value="Peptidase_C1A_papain-like"/>
</dbReference>
<dbReference type="InterPro" id="IPR000668">
    <property type="entry name" value="Peptidase_C1A_C"/>
</dbReference>
<dbReference type="InterPro" id="IPR025661">
    <property type="entry name" value="Pept_asp_AS"/>
</dbReference>
<sequence>MPSRQPLNGPKERPFTEMKPEVYIGALCGYLEIHKNLPRLPLRMQVMQAVLLLPALLAISFASKHLDEEWEMWKSKYGKKYLTADDEEFRRSAWEATWHKVRDHNLLADRGNKSFRLEMNHFADLTTHERNSRGCFRAPRSAEKPTKVDKLYRTAFDLPKEVDWRGKNCVTKPKNEGSLCKSGWAFTTVGVIETRFCIKYKALFDLSEQQLVDCDTGSEGCCEGSPLSAFKYVSTKGIMMTEDYEYIERANKRIHHAAAVALEGPVAVGFAVSEDFQLYDGEGIYDGKCAKEANHAFIIVGYGTEDGEDYWIIKNSWGTDWGKNGYGKVLRNDNQCKIADDAITADVLGPRKEE</sequence>
<comment type="similarity">
    <text evidence="1">Belongs to the peptidase C1 family.</text>
</comment>
<gene>
    <name evidence="4" type="ORF">NDU88_007059</name>
</gene>
<dbReference type="PANTHER" id="PTHR12411">
    <property type="entry name" value="CYSTEINE PROTEASE FAMILY C1-RELATED"/>
    <property type="match status" value="1"/>
</dbReference>
<dbReference type="Pfam" id="PF08246">
    <property type="entry name" value="Inhibitor_I29"/>
    <property type="match status" value="1"/>
</dbReference>
<keyword evidence="5" id="KW-1185">Reference proteome</keyword>
<evidence type="ECO:0000256" key="1">
    <source>
        <dbReference type="ARBA" id="ARBA00008455"/>
    </source>
</evidence>
<proteinExistence type="inferred from homology"/>
<name>A0AAV7SR84_PLEWA</name>
<dbReference type="InterPro" id="IPR013201">
    <property type="entry name" value="Prot_inhib_I29"/>
</dbReference>